<comment type="subcellular location">
    <subcellularLocation>
        <location evidence="6">Cytoplasm</location>
    </subcellularLocation>
</comment>
<keyword evidence="2 6" id="KW-0808">Transferase</keyword>
<dbReference type="PROSITE" id="PS01076">
    <property type="entry name" value="ACETATE_KINASE_2"/>
    <property type="match status" value="1"/>
</dbReference>
<keyword evidence="4 6" id="KW-0418">Kinase</keyword>
<dbReference type="OrthoDB" id="9802453at2"/>
<dbReference type="GO" id="GO:0008776">
    <property type="term" value="F:acetate kinase activity"/>
    <property type="evidence" value="ECO:0007669"/>
    <property type="project" value="UniProtKB-UniRule"/>
</dbReference>
<dbReference type="GO" id="GO:0005524">
    <property type="term" value="F:ATP binding"/>
    <property type="evidence" value="ECO:0007669"/>
    <property type="project" value="UniProtKB-KW"/>
</dbReference>
<feature type="binding site" evidence="6">
    <location>
        <position position="387"/>
    </location>
    <ligand>
        <name>Mg(2+)</name>
        <dbReference type="ChEBI" id="CHEBI:18420"/>
    </ligand>
</feature>
<dbReference type="UniPathway" id="UPA00340">
    <property type="reaction ID" value="UER00458"/>
</dbReference>
<comment type="cofactor">
    <cofactor evidence="6">
        <name>Mg(2+)</name>
        <dbReference type="ChEBI" id="CHEBI:18420"/>
    </cofactor>
    <cofactor evidence="6">
        <name>Mn(2+)</name>
        <dbReference type="ChEBI" id="CHEBI:29035"/>
    </cofactor>
    <text evidence="6">Mg(2+). Can also accept Mn(2+).</text>
</comment>
<feature type="site" description="Transition state stabilizer" evidence="6">
    <location>
        <position position="178"/>
    </location>
</feature>
<dbReference type="SUPFAM" id="SSF53067">
    <property type="entry name" value="Actin-like ATPase domain"/>
    <property type="match status" value="2"/>
</dbReference>
<dbReference type="PANTHER" id="PTHR21060">
    <property type="entry name" value="ACETATE KINASE"/>
    <property type="match status" value="1"/>
</dbReference>
<dbReference type="UniPathway" id="UPA00621"/>
<comment type="similarity">
    <text evidence="1 6 7">Belongs to the acetokinase family.</text>
</comment>
<dbReference type="GO" id="GO:0005737">
    <property type="term" value="C:cytoplasm"/>
    <property type="evidence" value="ECO:0007669"/>
    <property type="project" value="UniProtKB-SubCell"/>
</dbReference>
<dbReference type="EMBL" id="CP030032">
    <property type="protein sequence ID" value="AWV90902.1"/>
    <property type="molecule type" value="Genomic_DNA"/>
</dbReference>
<comment type="caution">
    <text evidence="6">Lacks conserved residue(s) required for the propagation of feature annotation.</text>
</comment>
<dbReference type="CDD" id="cd24010">
    <property type="entry name" value="ASKHA_NBD_AcK_PK"/>
    <property type="match status" value="1"/>
</dbReference>
<dbReference type="Gene3D" id="3.30.420.40">
    <property type="match status" value="2"/>
</dbReference>
<evidence type="ECO:0000256" key="5">
    <source>
        <dbReference type="ARBA" id="ARBA00022840"/>
    </source>
</evidence>
<evidence type="ECO:0000256" key="2">
    <source>
        <dbReference type="ARBA" id="ARBA00022679"/>
    </source>
</evidence>
<feature type="binding site" evidence="6">
    <location>
        <begin position="329"/>
        <end position="333"/>
    </location>
    <ligand>
        <name>ATP</name>
        <dbReference type="ChEBI" id="CHEBI:30616"/>
    </ligand>
</feature>
<dbReference type="RefSeq" id="WP_111336662.1">
    <property type="nucleotide sequence ID" value="NZ_CP030032.1"/>
</dbReference>
<dbReference type="GO" id="GO:0006085">
    <property type="term" value="P:acetyl-CoA biosynthetic process"/>
    <property type="evidence" value="ECO:0007669"/>
    <property type="project" value="UniProtKB-UniRule"/>
</dbReference>
<name>A0A2Z4FPT1_9DELT</name>
<evidence type="ECO:0000256" key="7">
    <source>
        <dbReference type="RuleBase" id="RU003835"/>
    </source>
</evidence>
<dbReference type="InterPro" id="IPR023865">
    <property type="entry name" value="Aliphatic_acid_kinase_CS"/>
</dbReference>
<keyword evidence="9" id="KW-1185">Reference proteome</keyword>
<dbReference type="AlphaFoldDB" id="A0A2Z4FPT1"/>
<dbReference type="InterPro" id="IPR043129">
    <property type="entry name" value="ATPase_NBD"/>
</dbReference>
<dbReference type="PANTHER" id="PTHR21060:SF15">
    <property type="entry name" value="ACETATE KINASE-RELATED"/>
    <property type="match status" value="1"/>
</dbReference>
<dbReference type="InterPro" id="IPR004372">
    <property type="entry name" value="Ac/propionate_kinase"/>
</dbReference>
<keyword evidence="6" id="KW-0963">Cytoplasm</keyword>
<evidence type="ECO:0000256" key="1">
    <source>
        <dbReference type="ARBA" id="ARBA00008748"/>
    </source>
</evidence>
<sequence>MNILVINCGSSSIRAAVIQSRSGKTLGTLRVERLCDGVSGSNLKIEIPGNEVVELACPSDEHEGALSFAIKQLMEKLGDSVKIAGVGHRVVHGGRKFDRPVVIDAEVEQAIEDIIPLAPLHNPANLAGIRAAKELFGDLKHIAVFDTAFHRTLPRRARQYAIDPQLAEKHQIERFGFHGVSHQYVARKAADFFKTDERELRVITCHLGNGCSLAAVEYGRSIETSMGMTPLEGLVMGTRSGDIDPGALIYLAQQEGFDINRVDELLNRESGLAGLSGIGNDMRDIEKGAADGDERCRLAIQVFAHRVRKYIGAYAAVMGGVDAIVFTGGIGENSALMRSRIGQRLEFLGARMDLDKNREAKVGPDNRVESISADPSRCQLLVVATNEEHGIAEQAAQVLAGHQKPTAAVDRTIPIAVSARHVHLTQETVEALFGEGYELTPRNPLSQPGQFACEELVTLVGPKNSIERVRILGPTRSANQVEISRTDEFALGVDAPVRGSGDIENSPGITLRTDHGEVTLEKGLICALRHIHMTPEDATNFGVKDGDMVEIAVTGGERDLIFGDVLIRVSPKYKLEMHIDTDEGNAAHLSRDAQGALLSTEATGIIRSRRTRFDTAAE</sequence>
<dbReference type="GO" id="GO:0016747">
    <property type="term" value="F:acyltransferase activity, transferring groups other than amino-acyl groups"/>
    <property type="evidence" value="ECO:0007669"/>
    <property type="project" value="InterPro"/>
</dbReference>
<keyword evidence="5 6" id="KW-0067">ATP-binding</keyword>
<dbReference type="Pfam" id="PF06130">
    <property type="entry name" value="PTAC"/>
    <property type="match status" value="1"/>
</dbReference>
<feature type="site" description="Transition state stabilizer" evidence="6">
    <location>
        <position position="239"/>
    </location>
</feature>
<gene>
    <name evidence="6" type="primary">ackA</name>
    <name evidence="8" type="ORF">DN745_16865</name>
</gene>
<dbReference type="InterPro" id="IPR008300">
    <property type="entry name" value="PTAC"/>
</dbReference>
<dbReference type="Proteomes" id="UP000249799">
    <property type="component" value="Chromosome"/>
</dbReference>
<feature type="binding site" evidence="6">
    <location>
        <position position="89"/>
    </location>
    <ligand>
        <name>substrate</name>
    </ligand>
</feature>
<evidence type="ECO:0000256" key="6">
    <source>
        <dbReference type="HAMAP-Rule" id="MF_00020"/>
    </source>
</evidence>
<comment type="function">
    <text evidence="6">Catalyzes the formation of acetyl phosphate from acetate and ATP. Can also catalyze the reverse reaction.</text>
</comment>
<dbReference type="EC" id="2.7.2.1" evidence="6"/>
<dbReference type="GO" id="GO:0006083">
    <property type="term" value="P:acetate metabolic process"/>
    <property type="evidence" value="ECO:0007669"/>
    <property type="project" value="TreeGrafter"/>
</dbReference>
<feature type="binding site" evidence="6">
    <location>
        <begin position="206"/>
        <end position="210"/>
    </location>
    <ligand>
        <name>ATP</name>
        <dbReference type="ChEBI" id="CHEBI:30616"/>
    </ligand>
</feature>
<evidence type="ECO:0000256" key="4">
    <source>
        <dbReference type="ARBA" id="ARBA00022777"/>
    </source>
</evidence>
<dbReference type="Pfam" id="PF00871">
    <property type="entry name" value="Acetate_kinase"/>
    <property type="match status" value="1"/>
</dbReference>
<dbReference type="NCBIfam" id="NF011652">
    <property type="entry name" value="PRK15070.1"/>
    <property type="match status" value="1"/>
</dbReference>
<keyword evidence="6" id="KW-0479">Metal-binding</keyword>
<dbReference type="KEGG" id="bsed:DN745_16865"/>
<evidence type="ECO:0000313" key="8">
    <source>
        <dbReference type="EMBL" id="AWV90902.1"/>
    </source>
</evidence>
<dbReference type="PRINTS" id="PR00471">
    <property type="entry name" value="ACETATEKNASE"/>
</dbReference>
<dbReference type="HAMAP" id="MF_00020">
    <property type="entry name" value="Acetate_kinase"/>
    <property type="match status" value="1"/>
</dbReference>
<evidence type="ECO:0000256" key="3">
    <source>
        <dbReference type="ARBA" id="ARBA00022741"/>
    </source>
</evidence>
<keyword evidence="3 6" id="KW-0547">Nucleotide-binding</keyword>
<comment type="subunit">
    <text evidence="6">Homodimer.</text>
</comment>
<protein>
    <recommendedName>
        <fullName evidence="6">Acetate kinase</fullName>
        <ecNumber evidence="6">2.7.2.1</ecNumber>
    </recommendedName>
    <alternativeName>
        <fullName evidence="6">Acetokinase</fullName>
    </alternativeName>
</protein>
<dbReference type="NCBIfam" id="TIGR00016">
    <property type="entry name" value="ackA"/>
    <property type="match status" value="1"/>
</dbReference>
<dbReference type="GO" id="GO:0051144">
    <property type="term" value="P:1,2-propanediol catabolic process"/>
    <property type="evidence" value="ECO:0007669"/>
    <property type="project" value="UniProtKB-UniPathway"/>
</dbReference>
<dbReference type="GO" id="GO:0000287">
    <property type="term" value="F:magnesium ion binding"/>
    <property type="evidence" value="ECO:0007669"/>
    <property type="project" value="UniProtKB-UniRule"/>
</dbReference>
<dbReference type="InterPro" id="IPR000890">
    <property type="entry name" value="Aliphatic_acid_kin_short-chain"/>
</dbReference>
<comment type="catalytic activity">
    <reaction evidence="6">
        <text>acetate + ATP = acetyl phosphate + ADP</text>
        <dbReference type="Rhea" id="RHEA:11352"/>
        <dbReference type="ChEBI" id="CHEBI:22191"/>
        <dbReference type="ChEBI" id="CHEBI:30089"/>
        <dbReference type="ChEBI" id="CHEBI:30616"/>
        <dbReference type="ChEBI" id="CHEBI:456216"/>
        <dbReference type="EC" id="2.7.2.1"/>
    </reaction>
</comment>
<accession>A0A2Z4FPT1</accession>
<proteinExistence type="inferred from homology"/>
<keyword evidence="6" id="KW-0460">Magnesium</keyword>
<organism evidence="8 9">
    <name type="scientific">Bradymonas sediminis</name>
    <dbReference type="NCBI Taxonomy" id="1548548"/>
    <lineage>
        <taxon>Bacteria</taxon>
        <taxon>Deltaproteobacteria</taxon>
        <taxon>Bradymonadales</taxon>
        <taxon>Bradymonadaceae</taxon>
        <taxon>Bradymonas</taxon>
    </lineage>
</organism>
<reference evidence="8 9" key="1">
    <citation type="submission" date="2018-06" db="EMBL/GenBank/DDBJ databases">
        <title>Lujinxingia sediminis gen. nov. sp. nov., a new facultative anaerobic member of the class Deltaproteobacteria, and proposal of Lujinxingaceae fam. nov.</title>
        <authorList>
            <person name="Guo L.-Y."/>
            <person name="Li C.-M."/>
            <person name="Wang S."/>
            <person name="Du Z.-J."/>
        </authorList>
    </citation>
    <scope>NUCLEOTIDE SEQUENCE [LARGE SCALE GENOMIC DNA]</scope>
    <source>
        <strain evidence="8 9">FA350</strain>
    </source>
</reference>
<comment type="pathway">
    <text evidence="6">Metabolic intermediate biosynthesis; acetyl-CoA biosynthesis; acetyl-CoA from acetate: step 1/2.</text>
</comment>
<feature type="active site" description="Proton donor/acceptor" evidence="6">
    <location>
        <position position="146"/>
    </location>
</feature>
<feature type="binding site" evidence="6">
    <location>
        <position position="7"/>
    </location>
    <ligand>
        <name>Mg(2+)</name>
        <dbReference type="ChEBI" id="CHEBI:18420"/>
    </ligand>
</feature>
<feature type="binding site" evidence="6">
    <location>
        <begin position="281"/>
        <end position="283"/>
    </location>
    <ligand>
        <name>ATP</name>
        <dbReference type="ChEBI" id="CHEBI:30616"/>
    </ligand>
</feature>
<evidence type="ECO:0000313" key="9">
    <source>
        <dbReference type="Proteomes" id="UP000249799"/>
    </source>
</evidence>